<dbReference type="Proteomes" id="UP000188388">
    <property type="component" value="Unassembled WGS sequence"/>
</dbReference>
<reference evidence="2" key="1">
    <citation type="submission" date="2017-01" db="EMBL/GenBank/DDBJ databases">
        <authorList>
            <person name="Brunel B."/>
        </authorList>
    </citation>
    <scope>NUCLEOTIDE SEQUENCE [LARGE SCALE GENOMIC DNA]</scope>
</reference>
<evidence type="ECO:0000313" key="2">
    <source>
        <dbReference type="Proteomes" id="UP000188388"/>
    </source>
</evidence>
<sequence>MEAAPTVRRGSWIAGAACAIPGLGFDRAVLFWDSAVNDSLKLELIKRMLIEIAVLRVTACI</sequence>
<proteinExistence type="predicted"/>
<gene>
    <name evidence="1" type="ORF">BQ8794_100060</name>
</gene>
<accession>A0A1R3UZU4</accession>
<name>A0A1R3UZU4_9HYPH</name>
<keyword evidence="2" id="KW-1185">Reference proteome</keyword>
<dbReference type="AlphaFoldDB" id="A0A1R3UZU4"/>
<evidence type="ECO:0000313" key="1">
    <source>
        <dbReference type="EMBL" id="SIT53169.1"/>
    </source>
</evidence>
<protein>
    <submittedName>
        <fullName evidence="1">Uncharacterized protein</fullName>
    </submittedName>
</protein>
<dbReference type="EMBL" id="FTPD01000002">
    <property type="protein sequence ID" value="SIT53169.1"/>
    <property type="molecule type" value="Genomic_DNA"/>
</dbReference>
<organism evidence="1 2">
    <name type="scientific">Mesorhizobium prunaredense</name>
    <dbReference type="NCBI Taxonomy" id="1631249"/>
    <lineage>
        <taxon>Bacteria</taxon>
        <taxon>Pseudomonadati</taxon>
        <taxon>Pseudomonadota</taxon>
        <taxon>Alphaproteobacteria</taxon>
        <taxon>Hyphomicrobiales</taxon>
        <taxon>Phyllobacteriaceae</taxon>
        <taxon>Mesorhizobium</taxon>
    </lineage>
</organism>